<comment type="similarity">
    <text evidence="1">Belongs to the actin family.</text>
</comment>
<feature type="compositionally biased region" description="Acidic residues" evidence="3">
    <location>
        <begin position="149"/>
        <end position="161"/>
    </location>
</feature>
<feature type="coiled-coil region" evidence="2">
    <location>
        <begin position="110"/>
        <end position="137"/>
    </location>
</feature>
<dbReference type="Gene3D" id="3.30.420.580">
    <property type="match status" value="1"/>
</dbReference>
<proteinExistence type="inferred from homology"/>
<dbReference type="InterPro" id="IPR043129">
    <property type="entry name" value="ATPase_NBD"/>
</dbReference>
<organism evidence="4 5">
    <name type="scientific">Ogataea philodendri</name>
    <dbReference type="NCBI Taxonomy" id="1378263"/>
    <lineage>
        <taxon>Eukaryota</taxon>
        <taxon>Fungi</taxon>
        <taxon>Dikarya</taxon>
        <taxon>Ascomycota</taxon>
        <taxon>Saccharomycotina</taxon>
        <taxon>Pichiomycetes</taxon>
        <taxon>Pichiales</taxon>
        <taxon>Pichiaceae</taxon>
        <taxon>Ogataea</taxon>
    </lineage>
</organism>
<evidence type="ECO:0008006" key="6">
    <source>
        <dbReference type="Google" id="ProtNLM"/>
    </source>
</evidence>
<dbReference type="PANTHER" id="PTHR11937">
    <property type="entry name" value="ACTIN"/>
    <property type="match status" value="1"/>
</dbReference>
<dbReference type="OrthoDB" id="5572108at2759"/>
<feature type="region of interest" description="Disordered" evidence="3">
    <location>
        <begin position="1"/>
        <end position="46"/>
    </location>
</feature>
<evidence type="ECO:0000256" key="2">
    <source>
        <dbReference type="SAM" id="Coils"/>
    </source>
</evidence>
<dbReference type="Gene3D" id="3.30.420.40">
    <property type="match status" value="1"/>
</dbReference>
<name>A0A9P8PCV9_9ASCO</name>
<sequence length="763" mass="85986">MDKRAFDQLDAEPTSTPISETPSKRATPDPGAGGGANGGSSKVPAHVLQRRREGRLRAMEKLQSRLDELGIKRVDQDNALKFSTIPVIQAINQKNYYTDYLKKDEQIMMIREMRQRLLQARLAKKQAELEKKQESQNMVNKISSHGFDFDDNEDEDDDEDDAKMGSKIVVLQPGSANVRVGLSSDVDPLVIPNLVAHRRPAGAAPTETSVDPLRTVDQESDIHLTDERFAEAKRTVTASFKERMKFYKRRILPNSNEQCYNYNKRVQPESIPDLDDVHKLDYFDKVREDYVTGSDVYRIKDLENWDIRSPFLSGKLNDKDPTYRSEQELQGDIELLLWDALKRFNIFSKKTLNTYNCVLVVPNLYDKAYCEKLTGYLFKLGFGQVAVIQEGLAATFGSGVSSACVIDIGASSTKICCIEEGYIFPDSVIELSYGSNDITRALIKNLIGQQFPYREINLNNLRDWALATQLKENIVTFNDANVAVQIFKFVNRQPGKLSEKYEFKAFDDVMISPLGLFYPELFTEAGEPRKESTLLGKLSPNKQLVPGLLAVDPAKSVAQKNQTEHVLISEMGTKEVVEQLARTSEEGDSQVDAKQTQVSQTNDYRVNMTPLDKAIIESITYAGHGDQQRIEKLYQNLLVVGGGSNIEGLDTILQDRLHLNRTPLLASNKLAEITKLAQQWKDKDKDKELTAQQIEDLNNMVAGGGVTTIEVIANDENLDPSMLVWKGAAVFARLKIVEELWIGEKYWDIFGGRTLSYTTLFNY</sequence>
<dbReference type="Pfam" id="PF00022">
    <property type="entry name" value="Actin"/>
    <property type="match status" value="1"/>
</dbReference>
<dbReference type="CDD" id="cd10206">
    <property type="entry name" value="ASKHA_NBD_Arp8-like"/>
    <property type="match status" value="1"/>
</dbReference>
<keyword evidence="5" id="KW-1185">Reference proteome</keyword>
<evidence type="ECO:0000256" key="1">
    <source>
        <dbReference type="RuleBase" id="RU000487"/>
    </source>
</evidence>
<evidence type="ECO:0000256" key="3">
    <source>
        <dbReference type="SAM" id="MobiDB-lite"/>
    </source>
</evidence>
<dbReference type="Gene3D" id="3.90.640.10">
    <property type="entry name" value="Actin, Chain A, domain 4"/>
    <property type="match status" value="1"/>
</dbReference>
<dbReference type="InterPro" id="IPR004000">
    <property type="entry name" value="Actin"/>
</dbReference>
<evidence type="ECO:0000313" key="4">
    <source>
        <dbReference type="EMBL" id="KAH3669265.1"/>
    </source>
</evidence>
<reference evidence="4" key="1">
    <citation type="journal article" date="2021" name="Open Biol.">
        <title>Shared evolutionary footprints suggest mitochondrial oxidative damage underlies multiple complex I losses in fungi.</title>
        <authorList>
            <person name="Schikora-Tamarit M.A."/>
            <person name="Marcet-Houben M."/>
            <person name="Nosek J."/>
            <person name="Gabaldon T."/>
        </authorList>
    </citation>
    <scope>NUCLEOTIDE SEQUENCE</scope>
    <source>
        <strain evidence="4">CBS6075</strain>
    </source>
</reference>
<dbReference type="RefSeq" id="XP_046063528.1">
    <property type="nucleotide sequence ID" value="XM_046202141.1"/>
</dbReference>
<feature type="region of interest" description="Disordered" evidence="3">
    <location>
        <begin position="141"/>
        <end position="161"/>
    </location>
</feature>
<gene>
    <name evidence="4" type="ORF">OGAPHI_001386</name>
</gene>
<accession>A0A9P8PCV9</accession>
<dbReference type="EMBL" id="JAEUBE010000137">
    <property type="protein sequence ID" value="KAH3669265.1"/>
    <property type="molecule type" value="Genomic_DNA"/>
</dbReference>
<dbReference type="Proteomes" id="UP000769157">
    <property type="component" value="Unassembled WGS sequence"/>
</dbReference>
<keyword evidence="2" id="KW-0175">Coiled coil</keyword>
<reference evidence="4" key="2">
    <citation type="submission" date="2021-01" db="EMBL/GenBank/DDBJ databases">
        <authorList>
            <person name="Schikora-Tamarit M.A."/>
        </authorList>
    </citation>
    <scope>NUCLEOTIDE SEQUENCE</scope>
    <source>
        <strain evidence="4">CBS6075</strain>
    </source>
</reference>
<protein>
    <recommendedName>
        <fullName evidence="6">Actin-related protein 8</fullName>
    </recommendedName>
</protein>
<comment type="caution">
    <text evidence="4">The sequence shown here is derived from an EMBL/GenBank/DDBJ whole genome shotgun (WGS) entry which is preliminary data.</text>
</comment>
<dbReference type="SMART" id="SM00268">
    <property type="entry name" value="ACTIN"/>
    <property type="match status" value="1"/>
</dbReference>
<dbReference type="AlphaFoldDB" id="A0A9P8PCV9"/>
<evidence type="ECO:0000313" key="5">
    <source>
        <dbReference type="Proteomes" id="UP000769157"/>
    </source>
</evidence>
<dbReference type="GeneID" id="70233354"/>
<dbReference type="SUPFAM" id="SSF53067">
    <property type="entry name" value="Actin-like ATPase domain"/>
    <property type="match status" value="2"/>
</dbReference>